<evidence type="ECO:0000313" key="1">
    <source>
        <dbReference type="EMBL" id="TMW99285.1"/>
    </source>
</evidence>
<proteinExistence type="predicted"/>
<organism evidence="1">
    <name type="scientific">Solanum chilense</name>
    <name type="common">Tomato</name>
    <name type="synonym">Lycopersicon chilense</name>
    <dbReference type="NCBI Taxonomy" id="4083"/>
    <lineage>
        <taxon>Eukaryota</taxon>
        <taxon>Viridiplantae</taxon>
        <taxon>Streptophyta</taxon>
        <taxon>Embryophyta</taxon>
        <taxon>Tracheophyta</taxon>
        <taxon>Spermatophyta</taxon>
        <taxon>Magnoliopsida</taxon>
        <taxon>eudicotyledons</taxon>
        <taxon>Gunneridae</taxon>
        <taxon>Pentapetalae</taxon>
        <taxon>asterids</taxon>
        <taxon>lamiids</taxon>
        <taxon>Solanales</taxon>
        <taxon>Solanaceae</taxon>
        <taxon>Solanoideae</taxon>
        <taxon>Solaneae</taxon>
        <taxon>Solanum</taxon>
        <taxon>Solanum subgen. Lycopersicon</taxon>
    </lineage>
</organism>
<comment type="caution">
    <text evidence="1">The sequence shown here is derived from an EMBL/GenBank/DDBJ whole genome shotgun (WGS) entry which is preliminary data.</text>
</comment>
<protein>
    <submittedName>
        <fullName evidence="1">Uncharacterized protein</fullName>
    </submittedName>
</protein>
<accession>A0A6N2BXD5</accession>
<name>A0A6N2BXD5_SOLCI</name>
<dbReference type="EMBL" id="RXGB01001355">
    <property type="protein sequence ID" value="TMW99285.1"/>
    <property type="molecule type" value="Genomic_DNA"/>
</dbReference>
<reference evidence="1" key="1">
    <citation type="submission" date="2019-05" db="EMBL/GenBank/DDBJ databases">
        <title>The de novo reference genome and transcriptome assemblies of the wild tomato species Solanum chilense.</title>
        <authorList>
            <person name="Stam R."/>
            <person name="Nosenko T."/>
            <person name="Hoerger A.C."/>
            <person name="Stephan W."/>
            <person name="Seidel M.A."/>
            <person name="Kuhn J.M.M."/>
            <person name="Haberer G."/>
            <person name="Tellier A."/>
        </authorList>
    </citation>
    <scope>NUCLEOTIDE SEQUENCE</scope>
    <source>
        <tissue evidence="1">Mature leaves</tissue>
    </source>
</reference>
<dbReference type="AlphaFoldDB" id="A0A6N2BXD5"/>
<sequence>MTIKARITLWEDQGKIFYPYVYPIHFRPYIVIVTATTLNNSEMDNITSLLHKFSKNSVDDHTIESANASNVSIAEAMFENRINIAELVDSDGSTDIEEHLVDDDASSLWHIAKDIHKLGVLFSFTR</sequence>
<gene>
    <name evidence="1" type="ORF">EJD97_002799</name>
</gene>